<dbReference type="RefSeq" id="WP_120176979.1">
    <property type="nucleotide sequence ID" value="NZ_AP018786.1"/>
</dbReference>
<dbReference type="GO" id="GO:0003684">
    <property type="term" value="F:damaged DNA binding"/>
    <property type="evidence" value="ECO:0007669"/>
    <property type="project" value="InterPro"/>
</dbReference>
<keyword evidence="4" id="KW-0234">DNA repair</keyword>
<dbReference type="Pfam" id="PF11799">
    <property type="entry name" value="IMS_C"/>
    <property type="match status" value="1"/>
</dbReference>
<keyword evidence="2" id="KW-0227">DNA damage</keyword>
<dbReference type="GO" id="GO:0006281">
    <property type="term" value="P:DNA repair"/>
    <property type="evidence" value="ECO:0007669"/>
    <property type="project" value="UniProtKB-KW"/>
</dbReference>
<evidence type="ECO:0000256" key="3">
    <source>
        <dbReference type="ARBA" id="ARBA00023199"/>
    </source>
</evidence>
<proteinExistence type="inferred from homology"/>
<dbReference type="Gene3D" id="1.10.150.20">
    <property type="entry name" value="5' to 3' exonuclease, C-terminal subdomain"/>
    <property type="match status" value="1"/>
</dbReference>
<evidence type="ECO:0000259" key="6">
    <source>
        <dbReference type="PROSITE" id="PS50173"/>
    </source>
</evidence>
<dbReference type="EMBL" id="AP018786">
    <property type="protein sequence ID" value="BBF23356.1"/>
    <property type="molecule type" value="Genomic_DNA"/>
</dbReference>
<protein>
    <submittedName>
        <fullName evidence="7">SOS mutagenesis and repair protein UmuC</fullName>
    </submittedName>
</protein>
<dbReference type="PROSITE" id="PS50173">
    <property type="entry name" value="UMUC"/>
    <property type="match status" value="1"/>
</dbReference>
<dbReference type="Gene3D" id="3.40.1170.60">
    <property type="match status" value="1"/>
</dbReference>
<keyword evidence="5" id="KW-0742">SOS response</keyword>
<dbReference type="KEGG" id="sutt:SUTMEG_12470"/>
<dbReference type="InterPro" id="IPR043128">
    <property type="entry name" value="Rev_trsase/Diguanyl_cyclase"/>
</dbReference>
<evidence type="ECO:0000256" key="2">
    <source>
        <dbReference type="ARBA" id="ARBA00022763"/>
    </source>
</evidence>
<dbReference type="InterPro" id="IPR025188">
    <property type="entry name" value="DUF4113"/>
</dbReference>
<dbReference type="InterPro" id="IPR050116">
    <property type="entry name" value="DNA_polymerase-Y"/>
</dbReference>
<dbReference type="GO" id="GO:0003887">
    <property type="term" value="F:DNA-directed DNA polymerase activity"/>
    <property type="evidence" value="ECO:0007669"/>
    <property type="project" value="TreeGrafter"/>
</dbReference>
<gene>
    <name evidence="7" type="ORF">SUTMEG_12470</name>
</gene>
<evidence type="ECO:0000256" key="1">
    <source>
        <dbReference type="ARBA" id="ARBA00010945"/>
    </source>
</evidence>
<accession>A0A2Z6IF20</accession>
<evidence type="ECO:0000256" key="4">
    <source>
        <dbReference type="ARBA" id="ARBA00023204"/>
    </source>
</evidence>
<dbReference type="GO" id="GO:0042276">
    <property type="term" value="P:error-prone translesion synthesis"/>
    <property type="evidence" value="ECO:0007669"/>
    <property type="project" value="TreeGrafter"/>
</dbReference>
<dbReference type="OrthoDB" id="9808813at2"/>
<dbReference type="PANTHER" id="PTHR11076">
    <property type="entry name" value="DNA REPAIR POLYMERASE UMUC / TRANSFERASE FAMILY MEMBER"/>
    <property type="match status" value="1"/>
</dbReference>
<comment type="similarity">
    <text evidence="1">Belongs to the DNA polymerase type-Y family.</text>
</comment>
<dbReference type="Pfam" id="PF13438">
    <property type="entry name" value="DUF4113"/>
    <property type="match status" value="1"/>
</dbReference>
<dbReference type="Proteomes" id="UP000271003">
    <property type="component" value="Chromosome"/>
</dbReference>
<sequence>MARICFHLDANSFYASCERLFRPDLRTKPVVVLSNNDGCIVALTREAKALGLKRGTPLFQIREILEKNEVAVFSSNYELYQSISDRVASIIVRAVPELERYSIDEVFGDLTGLPKHPDDVVREIRSTILQWTRIPCCAGIAPTKTLAKLCDHFAKTYPAFGGQLNWFDLTPERRVRALALTPIRKIWGIGGRMAEKLGNMGVQTAADFLKIPSGSIRRIFGVVLECTHLELQGVECLPLEPTPKQRLQICRSRSFGEPCFEIEDIKASVTTHIAESTRMLRRESLTAKRLRVYFFTDPFRTDLPSYAADVEREFFEPTNDVLELTCAALDLVDRMFRKGFAYKKAGIILTDLVGLRERDAERSLFAEPESDLKKERSRELMATLDGLEKRFGKGTVVPAAALLSSRWRMKQDRKSRCSTTRWDELIETAS</sequence>
<keyword evidence="3" id="KW-0741">SOS mutagenesis</keyword>
<dbReference type="AlphaFoldDB" id="A0A2Z6IF20"/>
<dbReference type="CDD" id="cd01700">
    <property type="entry name" value="PolY_Pol_V_umuC"/>
    <property type="match status" value="1"/>
</dbReference>
<dbReference type="Pfam" id="PF00817">
    <property type="entry name" value="IMS"/>
    <property type="match status" value="1"/>
</dbReference>
<dbReference type="InterPro" id="IPR001126">
    <property type="entry name" value="UmuC"/>
</dbReference>
<evidence type="ECO:0000313" key="8">
    <source>
        <dbReference type="Proteomes" id="UP000271003"/>
    </source>
</evidence>
<dbReference type="InterPro" id="IPR017961">
    <property type="entry name" value="DNA_pol_Y-fam_little_finger"/>
</dbReference>
<feature type="domain" description="UmuC" evidence="6">
    <location>
        <begin position="5"/>
        <end position="190"/>
    </location>
</feature>
<dbReference type="InterPro" id="IPR043502">
    <property type="entry name" value="DNA/RNA_pol_sf"/>
</dbReference>
<dbReference type="GO" id="GO:0005829">
    <property type="term" value="C:cytosol"/>
    <property type="evidence" value="ECO:0007669"/>
    <property type="project" value="TreeGrafter"/>
</dbReference>
<evidence type="ECO:0000313" key="7">
    <source>
        <dbReference type="EMBL" id="BBF23356.1"/>
    </source>
</evidence>
<name>A0A2Z6IF20_9BURK</name>
<dbReference type="Gene3D" id="3.30.70.270">
    <property type="match status" value="1"/>
</dbReference>
<dbReference type="SUPFAM" id="SSF56672">
    <property type="entry name" value="DNA/RNA polymerases"/>
    <property type="match status" value="1"/>
</dbReference>
<dbReference type="GO" id="GO:0009432">
    <property type="term" value="P:SOS response"/>
    <property type="evidence" value="ECO:0007669"/>
    <property type="project" value="UniProtKB-KW"/>
</dbReference>
<keyword evidence="8" id="KW-1185">Reference proteome</keyword>
<reference evidence="7 8" key="1">
    <citation type="journal article" date="2018" name="Int. J. Syst. Evol. Microbiol.">
        <title>Mesosutterella multiformis gen. nov., sp. nov., a member of the family Sutterellaceae and Sutterella megalosphaeroides sp. nov., isolated from human faeces.</title>
        <authorList>
            <person name="Sakamoto M."/>
            <person name="Ikeyama N."/>
            <person name="Kunihiro T."/>
            <person name="Iino T."/>
            <person name="Yuki M."/>
            <person name="Ohkuma M."/>
        </authorList>
    </citation>
    <scope>NUCLEOTIDE SEQUENCE [LARGE SCALE GENOMIC DNA]</scope>
    <source>
        <strain evidence="7 8">6FBBBH3</strain>
    </source>
</reference>
<organism evidence="7 8">
    <name type="scientific">Sutterella megalosphaeroides</name>
    <dbReference type="NCBI Taxonomy" id="2494234"/>
    <lineage>
        <taxon>Bacteria</taxon>
        <taxon>Pseudomonadati</taxon>
        <taxon>Pseudomonadota</taxon>
        <taxon>Betaproteobacteria</taxon>
        <taxon>Burkholderiales</taxon>
        <taxon>Sutterellaceae</taxon>
        <taxon>Sutterella</taxon>
    </lineage>
</organism>
<evidence type="ECO:0000256" key="5">
    <source>
        <dbReference type="ARBA" id="ARBA00023236"/>
    </source>
</evidence>
<dbReference type="PANTHER" id="PTHR11076:SF34">
    <property type="entry name" value="PROTEIN UMUC"/>
    <property type="match status" value="1"/>
</dbReference>